<keyword evidence="3 6" id="KW-0032">Aminotransferase</keyword>
<dbReference type="InterPro" id="IPR015421">
    <property type="entry name" value="PyrdxlP-dep_Trfase_major"/>
</dbReference>
<dbReference type="NCBIfam" id="NF004718">
    <property type="entry name" value="PRK06062.1"/>
    <property type="match status" value="1"/>
</dbReference>
<dbReference type="GO" id="GO:0050322">
    <property type="term" value="F:taurine-2-oxoglutarate transaminase activity"/>
    <property type="evidence" value="ECO:0007669"/>
    <property type="project" value="UniProtKB-EC"/>
</dbReference>
<evidence type="ECO:0000256" key="3">
    <source>
        <dbReference type="ARBA" id="ARBA00022576"/>
    </source>
</evidence>
<dbReference type="CDD" id="cd00610">
    <property type="entry name" value="OAT_like"/>
    <property type="match status" value="1"/>
</dbReference>
<reference evidence="6 7" key="1">
    <citation type="submission" date="2020-08" db="EMBL/GenBank/DDBJ databases">
        <title>Genomic Encyclopedia of Type Strains, Phase IV (KMG-V): Genome sequencing to study the core and pangenomes of soil and plant-associated prokaryotes.</title>
        <authorList>
            <person name="Whitman W."/>
        </authorList>
    </citation>
    <scope>NUCLEOTIDE SEQUENCE [LARGE SCALE GENOMIC DNA]</scope>
    <source>
        <strain evidence="6 7">M8UP14</strain>
    </source>
</reference>
<dbReference type="Gene3D" id="3.90.1150.10">
    <property type="entry name" value="Aspartate Aminotransferase, domain 1"/>
    <property type="match status" value="1"/>
</dbReference>
<proteinExistence type="inferred from homology"/>
<dbReference type="InterPro" id="IPR005814">
    <property type="entry name" value="Aminotrans_3"/>
</dbReference>
<keyword evidence="4 5" id="KW-0663">Pyridoxal phosphate</keyword>
<evidence type="ECO:0000313" key="7">
    <source>
        <dbReference type="Proteomes" id="UP000540989"/>
    </source>
</evidence>
<sequence length="472" mass="52151">MSTQLVEIEAAQAAERTSQEIVQENRDYTLFSWSVQGAANPMLMKRAEGVYFWDGDDNRWLDFSAQLINMNVGHQHPKVLEAIKKQVDELCFAGPGFATEPRGVLGKKLAEVTGLAKAFFTLGGSEANENAMKIARLFTGRNKIITRYRSYHGATMGSMTASGDPRRWPVEPGIPGVVRAFDPYCYRCPFGQKVETCHRECVSHIEEIIQMEGPNEIAAILVEGITGSNGILVPPDDYYPKLRALCDKYGILLIDDEVMSGFGRTGKYLATQHYGIKPDIVTAAKGLTSGYMPLGTVIVSDPIAQYFETHMLYGGLTYSGHPVSCAAANANLAVYEEEQIFENVDTQGVYLADRLNAIKDKFDCVGDVRSIGLFSVIELVKDKASKEPLAPFNGTSAEMAKLAMYLKSQHLYAFTRFNMLWVCPPLVITQQQLAEGLDIIERGLALVDEALQHSRNHPEEVHAPVRLTSASH</sequence>
<dbReference type="Pfam" id="PF00202">
    <property type="entry name" value="Aminotran_3"/>
    <property type="match status" value="1"/>
</dbReference>
<name>A0A7W8E3P0_9BACT</name>
<evidence type="ECO:0000256" key="5">
    <source>
        <dbReference type="RuleBase" id="RU003560"/>
    </source>
</evidence>
<evidence type="ECO:0000256" key="4">
    <source>
        <dbReference type="ARBA" id="ARBA00022898"/>
    </source>
</evidence>
<dbReference type="Gene3D" id="3.40.640.10">
    <property type="entry name" value="Type I PLP-dependent aspartate aminotransferase-like (Major domain)"/>
    <property type="match status" value="1"/>
</dbReference>
<keyword evidence="6" id="KW-0808">Transferase</keyword>
<dbReference type="SUPFAM" id="SSF53383">
    <property type="entry name" value="PLP-dependent transferases"/>
    <property type="match status" value="1"/>
</dbReference>
<dbReference type="Proteomes" id="UP000540989">
    <property type="component" value="Unassembled WGS sequence"/>
</dbReference>
<dbReference type="PANTHER" id="PTHR43094">
    <property type="entry name" value="AMINOTRANSFERASE"/>
    <property type="match status" value="1"/>
</dbReference>
<comment type="similarity">
    <text evidence="2 5">Belongs to the class-III pyridoxal-phosphate-dependent aminotransferase family.</text>
</comment>
<protein>
    <submittedName>
        <fullName evidence="6">Taurine--2-oxoglutarate transaminase</fullName>
        <ecNumber evidence="6">2.6.1.55</ecNumber>
    </submittedName>
</protein>
<dbReference type="FunFam" id="3.40.640.10:FF:000004">
    <property type="entry name" value="Acetylornithine aminotransferase"/>
    <property type="match status" value="1"/>
</dbReference>
<dbReference type="InterPro" id="IPR015424">
    <property type="entry name" value="PyrdxlP-dep_Trfase"/>
</dbReference>
<organism evidence="6 7">
    <name type="scientific">Granulicella aggregans</name>
    <dbReference type="NCBI Taxonomy" id="474949"/>
    <lineage>
        <taxon>Bacteria</taxon>
        <taxon>Pseudomonadati</taxon>
        <taxon>Acidobacteriota</taxon>
        <taxon>Terriglobia</taxon>
        <taxon>Terriglobales</taxon>
        <taxon>Acidobacteriaceae</taxon>
        <taxon>Granulicella</taxon>
    </lineage>
</organism>
<dbReference type="EMBL" id="JACHIP010000001">
    <property type="protein sequence ID" value="MBB5056330.1"/>
    <property type="molecule type" value="Genomic_DNA"/>
</dbReference>
<comment type="caution">
    <text evidence="6">The sequence shown here is derived from an EMBL/GenBank/DDBJ whole genome shotgun (WGS) entry which is preliminary data.</text>
</comment>
<dbReference type="PROSITE" id="PS00600">
    <property type="entry name" value="AA_TRANSFER_CLASS_3"/>
    <property type="match status" value="1"/>
</dbReference>
<dbReference type="GO" id="GO:0005829">
    <property type="term" value="C:cytosol"/>
    <property type="evidence" value="ECO:0007669"/>
    <property type="project" value="TreeGrafter"/>
</dbReference>
<dbReference type="RefSeq" id="WP_184213986.1">
    <property type="nucleotide sequence ID" value="NZ_JACHIP010000001.1"/>
</dbReference>
<evidence type="ECO:0000256" key="1">
    <source>
        <dbReference type="ARBA" id="ARBA00001933"/>
    </source>
</evidence>
<keyword evidence="7" id="KW-1185">Reference proteome</keyword>
<dbReference type="EC" id="2.6.1.55" evidence="6"/>
<dbReference type="PANTHER" id="PTHR43094:SF1">
    <property type="entry name" value="AMINOTRANSFERASE CLASS-III"/>
    <property type="match status" value="1"/>
</dbReference>
<dbReference type="InterPro" id="IPR049704">
    <property type="entry name" value="Aminotrans_3_PPA_site"/>
</dbReference>
<gene>
    <name evidence="6" type="ORF">HDF16_000999</name>
</gene>
<comment type="cofactor">
    <cofactor evidence="1">
        <name>pyridoxal 5'-phosphate</name>
        <dbReference type="ChEBI" id="CHEBI:597326"/>
    </cofactor>
</comment>
<evidence type="ECO:0000313" key="6">
    <source>
        <dbReference type="EMBL" id="MBB5056330.1"/>
    </source>
</evidence>
<dbReference type="InterPro" id="IPR015422">
    <property type="entry name" value="PyrdxlP-dep_Trfase_small"/>
</dbReference>
<dbReference type="GO" id="GO:0030170">
    <property type="term" value="F:pyridoxal phosphate binding"/>
    <property type="evidence" value="ECO:0007669"/>
    <property type="project" value="InterPro"/>
</dbReference>
<dbReference type="AlphaFoldDB" id="A0A7W8E3P0"/>
<evidence type="ECO:0000256" key="2">
    <source>
        <dbReference type="ARBA" id="ARBA00008954"/>
    </source>
</evidence>
<accession>A0A7W8E3P0</accession>